<dbReference type="AlphaFoldDB" id="A0AAE3MD24"/>
<sequence length="402" mass="45324">MKQILIGVLLLSFMACSQKPLEKGKYRINGEVVGMENGEIYLSKYPAIDTIKVTNGKFLIEDKLDGIVGQIGLIKDPAERGMTLENVLYLFIEPKIMTLQLNYNDFSKSKLSGSNTQDDAYRLDQIRNEIAQNYTEEQKAFDQVSERFLAAKKAKASAKEIEAIKNEDNVCREKLQPMWDKQNNATLEFIKNNPKSYVSVYSLVFQLGDMKYDEAKAIYDQFNPEHLKIGMATRLASDIANMKKGIPGAEAGDFNTTDINGKPIKLADFKGKYVLIDFWASWCGPCRAGNPHLIDIYHKYHHKGLEILGVSDDDSNPAAWRKAVEKDQIGIWHHVLRGSSFDRKTMKNKFPEKDISDGYNIHTLPTKILVGPDGIILGRFGSGGGNDHDMDKMLADLFKNKQ</sequence>
<organism evidence="3 4">
    <name type="scientific">Plebeiibacterium marinum</name>
    <dbReference type="NCBI Taxonomy" id="2992111"/>
    <lineage>
        <taxon>Bacteria</taxon>
        <taxon>Pseudomonadati</taxon>
        <taxon>Bacteroidota</taxon>
        <taxon>Bacteroidia</taxon>
        <taxon>Marinilabiliales</taxon>
        <taxon>Marinilabiliaceae</taxon>
        <taxon>Plebeiibacterium</taxon>
    </lineage>
</organism>
<keyword evidence="4" id="KW-1185">Reference proteome</keyword>
<gene>
    <name evidence="3" type="ORF">OM074_07875</name>
</gene>
<dbReference type="EMBL" id="JAPDPI010000012">
    <property type="protein sequence ID" value="MCW3805543.1"/>
    <property type="molecule type" value="Genomic_DNA"/>
</dbReference>
<accession>A0AAE3MD24</accession>
<protein>
    <submittedName>
        <fullName evidence="3">AhpC/TSA family protein</fullName>
    </submittedName>
</protein>
<dbReference type="PANTHER" id="PTHR42852">
    <property type="entry name" value="THIOL:DISULFIDE INTERCHANGE PROTEIN DSBE"/>
    <property type="match status" value="1"/>
</dbReference>
<dbReference type="RefSeq" id="WP_301198914.1">
    <property type="nucleotide sequence ID" value="NZ_JAPDPI010000012.1"/>
</dbReference>
<dbReference type="PROSITE" id="PS51257">
    <property type="entry name" value="PROKAR_LIPOPROTEIN"/>
    <property type="match status" value="1"/>
</dbReference>
<dbReference type="GO" id="GO:0016491">
    <property type="term" value="F:oxidoreductase activity"/>
    <property type="evidence" value="ECO:0007669"/>
    <property type="project" value="InterPro"/>
</dbReference>
<dbReference type="Proteomes" id="UP001207408">
    <property type="component" value="Unassembled WGS sequence"/>
</dbReference>
<dbReference type="SUPFAM" id="SSF52833">
    <property type="entry name" value="Thioredoxin-like"/>
    <property type="match status" value="1"/>
</dbReference>
<dbReference type="PANTHER" id="PTHR42852:SF13">
    <property type="entry name" value="PROTEIN DIPZ"/>
    <property type="match status" value="1"/>
</dbReference>
<evidence type="ECO:0000313" key="4">
    <source>
        <dbReference type="Proteomes" id="UP001207408"/>
    </source>
</evidence>
<reference evidence="3" key="1">
    <citation type="submission" date="2022-10" db="EMBL/GenBank/DDBJ databases">
        <authorList>
            <person name="Yu W.X."/>
        </authorList>
    </citation>
    <scope>NUCLEOTIDE SEQUENCE</scope>
    <source>
        <strain evidence="3">D04</strain>
    </source>
</reference>
<keyword evidence="1" id="KW-0676">Redox-active center</keyword>
<dbReference type="PROSITE" id="PS00194">
    <property type="entry name" value="THIOREDOXIN_1"/>
    <property type="match status" value="1"/>
</dbReference>
<dbReference type="Pfam" id="PF14289">
    <property type="entry name" value="DUF4369"/>
    <property type="match status" value="1"/>
</dbReference>
<dbReference type="InterPro" id="IPR036249">
    <property type="entry name" value="Thioredoxin-like_sf"/>
</dbReference>
<evidence type="ECO:0000256" key="1">
    <source>
        <dbReference type="ARBA" id="ARBA00023284"/>
    </source>
</evidence>
<dbReference type="Gene3D" id="3.40.30.10">
    <property type="entry name" value="Glutaredoxin"/>
    <property type="match status" value="1"/>
</dbReference>
<dbReference type="GO" id="GO:0016209">
    <property type="term" value="F:antioxidant activity"/>
    <property type="evidence" value="ECO:0007669"/>
    <property type="project" value="InterPro"/>
</dbReference>
<name>A0AAE3MD24_9BACT</name>
<evidence type="ECO:0000313" key="3">
    <source>
        <dbReference type="EMBL" id="MCW3805543.1"/>
    </source>
</evidence>
<dbReference type="PROSITE" id="PS51352">
    <property type="entry name" value="THIOREDOXIN_2"/>
    <property type="match status" value="1"/>
</dbReference>
<dbReference type="CDD" id="cd02966">
    <property type="entry name" value="TlpA_like_family"/>
    <property type="match status" value="1"/>
</dbReference>
<dbReference type="InterPro" id="IPR000866">
    <property type="entry name" value="AhpC/TSA"/>
</dbReference>
<feature type="domain" description="Thioredoxin" evidence="2">
    <location>
        <begin position="245"/>
        <end position="399"/>
    </location>
</feature>
<dbReference type="Pfam" id="PF00578">
    <property type="entry name" value="AhpC-TSA"/>
    <property type="match status" value="1"/>
</dbReference>
<dbReference type="InterPro" id="IPR017937">
    <property type="entry name" value="Thioredoxin_CS"/>
</dbReference>
<dbReference type="InterPro" id="IPR050553">
    <property type="entry name" value="Thioredoxin_ResA/DsbE_sf"/>
</dbReference>
<dbReference type="InterPro" id="IPR013766">
    <property type="entry name" value="Thioredoxin_domain"/>
</dbReference>
<dbReference type="InterPro" id="IPR025380">
    <property type="entry name" value="DUF4369"/>
</dbReference>
<proteinExistence type="predicted"/>
<evidence type="ECO:0000259" key="2">
    <source>
        <dbReference type="PROSITE" id="PS51352"/>
    </source>
</evidence>
<comment type="caution">
    <text evidence="3">The sequence shown here is derived from an EMBL/GenBank/DDBJ whole genome shotgun (WGS) entry which is preliminary data.</text>
</comment>